<dbReference type="EMBL" id="ML213503">
    <property type="protein sequence ID" value="TFK57329.1"/>
    <property type="molecule type" value="Genomic_DNA"/>
</dbReference>
<protein>
    <recommendedName>
        <fullName evidence="4">Secreted protein</fullName>
    </recommendedName>
</protein>
<proteinExistence type="predicted"/>
<dbReference type="AlphaFoldDB" id="A0A5C3NHE0"/>
<evidence type="ECO:0000313" key="3">
    <source>
        <dbReference type="Proteomes" id="UP000305948"/>
    </source>
</evidence>
<sequence>MCVMRVCMCIVCVCYPRAANHYTTGRWETWYQNPYHPFIRAHHIIPQLYGHMCQAGALSRGRTVHFKHQKCVNWVRGHVSPPRARLMLRDRGETRRKIPRFFFLLNPNQKMSPHRDSNPAALSLELPTPQITASRQRLALSRL</sequence>
<feature type="chain" id="PRO_5022861061" description="Secreted protein" evidence="1">
    <location>
        <begin position="19"/>
        <end position="143"/>
    </location>
</feature>
<reference evidence="2 3" key="1">
    <citation type="journal article" date="2019" name="Nat. Ecol. Evol.">
        <title>Megaphylogeny resolves global patterns of mushroom evolution.</title>
        <authorList>
            <person name="Varga T."/>
            <person name="Krizsan K."/>
            <person name="Foldi C."/>
            <person name="Dima B."/>
            <person name="Sanchez-Garcia M."/>
            <person name="Sanchez-Ramirez S."/>
            <person name="Szollosi G.J."/>
            <person name="Szarkandi J.G."/>
            <person name="Papp V."/>
            <person name="Albert L."/>
            <person name="Andreopoulos W."/>
            <person name="Angelini C."/>
            <person name="Antonin V."/>
            <person name="Barry K.W."/>
            <person name="Bougher N.L."/>
            <person name="Buchanan P."/>
            <person name="Buyck B."/>
            <person name="Bense V."/>
            <person name="Catcheside P."/>
            <person name="Chovatia M."/>
            <person name="Cooper J."/>
            <person name="Damon W."/>
            <person name="Desjardin D."/>
            <person name="Finy P."/>
            <person name="Geml J."/>
            <person name="Haridas S."/>
            <person name="Hughes K."/>
            <person name="Justo A."/>
            <person name="Karasinski D."/>
            <person name="Kautmanova I."/>
            <person name="Kiss B."/>
            <person name="Kocsube S."/>
            <person name="Kotiranta H."/>
            <person name="LaButti K.M."/>
            <person name="Lechner B.E."/>
            <person name="Liimatainen K."/>
            <person name="Lipzen A."/>
            <person name="Lukacs Z."/>
            <person name="Mihaltcheva S."/>
            <person name="Morgado L.N."/>
            <person name="Niskanen T."/>
            <person name="Noordeloos M.E."/>
            <person name="Ohm R.A."/>
            <person name="Ortiz-Santana B."/>
            <person name="Ovrebo C."/>
            <person name="Racz N."/>
            <person name="Riley R."/>
            <person name="Savchenko A."/>
            <person name="Shiryaev A."/>
            <person name="Soop K."/>
            <person name="Spirin V."/>
            <person name="Szebenyi C."/>
            <person name="Tomsovsky M."/>
            <person name="Tulloss R.E."/>
            <person name="Uehling J."/>
            <person name="Grigoriev I.V."/>
            <person name="Vagvolgyi C."/>
            <person name="Papp T."/>
            <person name="Martin F.M."/>
            <person name="Miettinen O."/>
            <person name="Hibbett D.S."/>
            <person name="Nagy L.G."/>
        </authorList>
    </citation>
    <scope>NUCLEOTIDE SEQUENCE [LARGE SCALE GENOMIC DNA]</scope>
    <source>
        <strain evidence="2 3">OMC1185</strain>
    </source>
</reference>
<dbReference type="Proteomes" id="UP000305948">
    <property type="component" value="Unassembled WGS sequence"/>
</dbReference>
<evidence type="ECO:0000256" key="1">
    <source>
        <dbReference type="SAM" id="SignalP"/>
    </source>
</evidence>
<evidence type="ECO:0008006" key="4">
    <source>
        <dbReference type="Google" id="ProtNLM"/>
    </source>
</evidence>
<evidence type="ECO:0000313" key="2">
    <source>
        <dbReference type="EMBL" id="TFK57329.1"/>
    </source>
</evidence>
<name>A0A5C3NHE0_9AGAM</name>
<keyword evidence="1" id="KW-0732">Signal</keyword>
<accession>A0A5C3NHE0</accession>
<keyword evidence="3" id="KW-1185">Reference proteome</keyword>
<feature type="signal peptide" evidence="1">
    <location>
        <begin position="1"/>
        <end position="18"/>
    </location>
</feature>
<gene>
    <name evidence="2" type="ORF">OE88DRAFT_121122</name>
</gene>
<organism evidence="2 3">
    <name type="scientific">Heliocybe sulcata</name>
    <dbReference type="NCBI Taxonomy" id="5364"/>
    <lineage>
        <taxon>Eukaryota</taxon>
        <taxon>Fungi</taxon>
        <taxon>Dikarya</taxon>
        <taxon>Basidiomycota</taxon>
        <taxon>Agaricomycotina</taxon>
        <taxon>Agaricomycetes</taxon>
        <taxon>Gloeophyllales</taxon>
        <taxon>Gloeophyllaceae</taxon>
        <taxon>Heliocybe</taxon>
    </lineage>
</organism>